<reference evidence="2 3" key="1">
    <citation type="submission" date="2019-06" db="EMBL/GenBank/DDBJ databases">
        <title>Genome sequence of Ureibacillus terrenus.</title>
        <authorList>
            <person name="Maclea K.S."/>
            <person name="Simoes M."/>
        </authorList>
    </citation>
    <scope>NUCLEOTIDE SEQUENCE [LARGE SCALE GENOMIC DNA]</scope>
    <source>
        <strain evidence="2 3">ATCC BAA-384</strain>
    </source>
</reference>
<proteinExistence type="predicted"/>
<evidence type="ECO:0008006" key="4">
    <source>
        <dbReference type="Google" id="ProtNLM"/>
    </source>
</evidence>
<dbReference type="PROSITE" id="PS51257">
    <property type="entry name" value="PROKAR_LIPOPROTEIN"/>
    <property type="match status" value="1"/>
</dbReference>
<gene>
    <name evidence="2" type="ORF">FKZ59_04030</name>
</gene>
<organism evidence="2 3">
    <name type="scientific">Ureibacillus terrenus</name>
    <dbReference type="NCBI Taxonomy" id="118246"/>
    <lineage>
        <taxon>Bacteria</taxon>
        <taxon>Bacillati</taxon>
        <taxon>Bacillota</taxon>
        <taxon>Bacilli</taxon>
        <taxon>Bacillales</taxon>
        <taxon>Caryophanaceae</taxon>
        <taxon>Ureibacillus</taxon>
    </lineage>
</organism>
<comment type="caution">
    <text evidence="2">The sequence shown here is derived from an EMBL/GenBank/DDBJ whole genome shotgun (WGS) entry which is preliminary data.</text>
</comment>
<dbReference type="RefSeq" id="WP_141601463.1">
    <property type="nucleotide sequence ID" value="NZ_JARMSB010000001.1"/>
</dbReference>
<evidence type="ECO:0000256" key="1">
    <source>
        <dbReference type="SAM" id="SignalP"/>
    </source>
</evidence>
<keyword evidence="1" id="KW-0732">Signal</keyword>
<keyword evidence="3" id="KW-1185">Reference proteome</keyword>
<feature type="chain" id="PRO_5039146213" description="Lipoprotein" evidence="1">
    <location>
        <begin position="19"/>
        <end position="160"/>
    </location>
</feature>
<name>A0A540V443_9BACL</name>
<dbReference type="AlphaFoldDB" id="A0A540V443"/>
<dbReference type="EMBL" id="VIGD01000004">
    <property type="protein sequence ID" value="TQE91520.1"/>
    <property type="molecule type" value="Genomic_DNA"/>
</dbReference>
<dbReference type="Proteomes" id="UP000315753">
    <property type="component" value="Unassembled WGS sequence"/>
</dbReference>
<evidence type="ECO:0000313" key="3">
    <source>
        <dbReference type="Proteomes" id="UP000315753"/>
    </source>
</evidence>
<protein>
    <recommendedName>
        <fullName evidence="4">Lipoprotein</fullName>
    </recommendedName>
</protein>
<sequence>MKKLLLVMFFSLLLAACGDEKTFDYTVYEFIQIFEETAGDSIPIGEKIQFDENTYLVEILPTVALVLDTDDKNHLVKAAVSVKPEAISNDREIVKASFHTLLKSIDPSLTEKNIHQIYNQLDIGDLTPANHEESYTFNHINYIFERDIESDSILLEAIPD</sequence>
<evidence type="ECO:0000313" key="2">
    <source>
        <dbReference type="EMBL" id="TQE91520.1"/>
    </source>
</evidence>
<accession>A0A540V443</accession>
<feature type="signal peptide" evidence="1">
    <location>
        <begin position="1"/>
        <end position="18"/>
    </location>
</feature>